<name>A0A6I9T5A5_SESIN</name>
<dbReference type="GO" id="GO:0005783">
    <property type="term" value="C:endoplasmic reticulum"/>
    <property type="evidence" value="ECO:0007669"/>
    <property type="project" value="UniProtKB-ARBA"/>
</dbReference>
<keyword evidence="4 7" id="KW-0812">Transmembrane</keyword>
<dbReference type="AlphaFoldDB" id="A0A6I9T5A5"/>
<dbReference type="GO" id="GO:0005794">
    <property type="term" value="C:Golgi apparatus"/>
    <property type="evidence" value="ECO:0007669"/>
    <property type="project" value="TreeGrafter"/>
</dbReference>
<dbReference type="PANTHER" id="PTHR19317:SF2">
    <property type="entry name" value="PRA1 FAMILY PROTEIN F2"/>
    <property type="match status" value="1"/>
</dbReference>
<reference evidence="9" key="1">
    <citation type="submission" date="2025-08" db="UniProtKB">
        <authorList>
            <consortium name="RefSeq"/>
        </authorList>
    </citation>
    <scope>IDENTIFICATION</scope>
</reference>
<feature type="transmembrane region" description="Helical" evidence="7">
    <location>
        <begin position="62"/>
        <end position="79"/>
    </location>
</feature>
<accession>A0A6I9T5A5</accession>
<dbReference type="KEGG" id="sind:105161998"/>
<gene>
    <name evidence="9" type="primary">LOC105161998</name>
</gene>
<dbReference type="Proteomes" id="UP000504604">
    <property type="component" value="Linkage group LG5"/>
</dbReference>
<dbReference type="Gramene" id="SIN_1007655.t">
    <property type="protein sequence ID" value="SIN_1007655.t.cds1"/>
    <property type="gene ID" value="SIN_1007655"/>
</dbReference>
<comment type="function">
    <text evidence="1 7">May be involved in both secretory and endocytic intracellular trafficking in the endosomal/prevacuolar compartments.</text>
</comment>
<evidence type="ECO:0000256" key="1">
    <source>
        <dbReference type="ARBA" id="ARBA00002501"/>
    </source>
</evidence>
<proteinExistence type="inferred from homology"/>
<evidence type="ECO:0000313" key="8">
    <source>
        <dbReference type="Proteomes" id="UP000504604"/>
    </source>
</evidence>
<evidence type="ECO:0000256" key="5">
    <source>
        <dbReference type="ARBA" id="ARBA00022989"/>
    </source>
</evidence>
<feature type="transmembrane region" description="Helical" evidence="7">
    <location>
        <begin position="138"/>
        <end position="156"/>
    </location>
</feature>
<keyword evidence="6 7" id="KW-0472">Membrane</keyword>
<comment type="subcellular location">
    <subcellularLocation>
        <location evidence="2 7">Membrane</location>
        <topology evidence="2 7">Multi-pass membrane protein</topology>
    </subcellularLocation>
</comment>
<dbReference type="Pfam" id="PF03208">
    <property type="entry name" value="PRA1"/>
    <property type="match status" value="1"/>
</dbReference>
<keyword evidence="5 7" id="KW-1133">Transmembrane helix</keyword>
<evidence type="ECO:0000256" key="2">
    <source>
        <dbReference type="ARBA" id="ARBA00004141"/>
    </source>
</evidence>
<dbReference type="GeneID" id="105161998"/>
<keyword evidence="8" id="KW-1185">Reference proteome</keyword>
<sequence>MSTTYGTIPTTPPPSDPPFLVHARQRVRSDMGTRRPWKEMVSFSLPESFNAALQRIQTNTSYFHVNYAMIILFALFINLLWHPVALIVFVAMTAAWLFLYILRDEPVVLFGYAMEEQVVLVVLSILTVVTLMMTRASVFVAGLVVGVVVVVAHGAFRRTNDLVLDEEDGGGHGGDRVVDLKETASASYSSSNS</sequence>
<evidence type="ECO:0000256" key="4">
    <source>
        <dbReference type="ARBA" id="ARBA00022692"/>
    </source>
</evidence>
<protein>
    <recommendedName>
        <fullName evidence="7">PRA1 family protein</fullName>
    </recommendedName>
</protein>
<dbReference type="OrthoDB" id="63113at2759"/>
<evidence type="ECO:0000256" key="3">
    <source>
        <dbReference type="ARBA" id="ARBA00006483"/>
    </source>
</evidence>
<dbReference type="GO" id="GO:0016192">
    <property type="term" value="P:vesicle-mediated transport"/>
    <property type="evidence" value="ECO:0007669"/>
    <property type="project" value="TreeGrafter"/>
</dbReference>
<organism evidence="8 9">
    <name type="scientific">Sesamum indicum</name>
    <name type="common">Oriental sesame</name>
    <name type="synonym">Sesamum orientale</name>
    <dbReference type="NCBI Taxonomy" id="4182"/>
    <lineage>
        <taxon>Eukaryota</taxon>
        <taxon>Viridiplantae</taxon>
        <taxon>Streptophyta</taxon>
        <taxon>Embryophyta</taxon>
        <taxon>Tracheophyta</taxon>
        <taxon>Spermatophyta</taxon>
        <taxon>Magnoliopsida</taxon>
        <taxon>eudicotyledons</taxon>
        <taxon>Gunneridae</taxon>
        <taxon>Pentapetalae</taxon>
        <taxon>asterids</taxon>
        <taxon>lamiids</taxon>
        <taxon>Lamiales</taxon>
        <taxon>Pedaliaceae</taxon>
        <taxon>Sesamum</taxon>
    </lineage>
</organism>
<comment type="similarity">
    <text evidence="3 7">Belongs to the PRA1 family.</text>
</comment>
<keyword evidence="7" id="KW-0813">Transport</keyword>
<evidence type="ECO:0000256" key="7">
    <source>
        <dbReference type="RuleBase" id="RU363107"/>
    </source>
</evidence>
<evidence type="ECO:0000256" key="6">
    <source>
        <dbReference type="ARBA" id="ARBA00023136"/>
    </source>
</evidence>
<dbReference type="InParanoid" id="A0A6I9T5A5"/>
<dbReference type="InterPro" id="IPR004895">
    <property type="entry name" value="Prenylated_rab_accept_PRA1"/>
</dbReference>
<dbReference type="GO" id="GO:0016020">
    <property type="term" value="C:membrane"/>
    <property type="evidence" value="ECO:0007669"/>
    <property type="project" value="UniProtKB-SubCell"/>
</dbReference>
<dbReference type="RefSeq" id="XP_011078199.1">
    <property type="nucleotide sequence ID" value="XM_011079897.1"/>
</dbReference>
<feature type="transmembrane region" description="Helical" evidence="7">
    <location>
        <begin position="109"/>
        <end position="132"/>
    </location>
</feature>
<dbReference type="PANTHER" id="PTHR19317">
    <property type="entry name" value="PRENYLATED RAB ACCEPTOR 1-RELATED"/>
    <property type="match status" value="1"/>
</dbReference>
<evidence type="ECO:0000313" key="9">
    <source>
        <dbReference type="RefSeq" id="XP_011078199.1"/>
    </source>
</evidence>
<feature type="transmembrane region" description="Helical" evidence="7">
    <location>
        <begin position="85"/>
        <end position="102"/>
    </location>
</feature>